<evidence type="ECO:0000256" key="4">
    <source>
        <dbReference type="ARBA" id="ARBA00023014"/>
    </source>
</evidence>
<keyword evidence="3" id="KW-0408">Iron</keyword>
<keyword evidence="1" id="KW-0001">2Fe-2S</keyword>
<feature type="domain" description="Rieske" evidence="5">
    <location>
        <begin position="1"/>
        <end position="79"/>
    </location>
</feature>
<evidence type="ECO:0000256" key="2">
    <source>
        <dbReference type="ARBA" id="ARBA00022723"/>
    </source>
</evidence>
<dbReference type="InterPro" id="IPR017941">
    <property type="entry name" value="Rieske_2Fe-2S"/>
</dbReference>
<keyword evidence="6" id="KW-1185">Reference proteome</keyword>
<dbReference type="Gene3D" id="2.102.10.10">
    <property type="entry name" value="Rieske [2Fe-2S] iron-sulphur domain"/>
    <property type="match status" value="1"/>
</dbReference>
<name>A0A915DSM3_9BILA</name>
<dbReference type="SUPFAM" id="SSF50022">
    <property type="entry name" value="ISP domain"/>
    <property type="match status" value="1"/>
</dbReference>
<dbReference type="Pfam" id="PF00355">
    <property type="entry name" value="Rieske"/>
    <property type="match status" value="1"/>
</dbReference>
<reference evidence="7" key="1">
    <citation type="submission" date="2022-11" db="UniProtKB">
        <authorList>
            <consortium name="WormBaseParasite"/>
        </authorList>
    </citation>
    <scope>IDENTIFICATION</scope>
</reference>
<evidence type="ECO:0000259" key="5">
    <source>
        <dbReference type="PROSITE" id="PS51296"/>
    </source>
</evidence>
<keyword evidence="4" id="KW-0411">Iron-sulfur</keyword>
<dbReference type="GO" id="GO:0046872">
    <property type="term" value="F:metal ion binding"/>
    <property type="evidence" value="ECO:0007669"/>
    <property type="project" value="UniProtKB-KW"/>
</dbReference>
<dbReference type="PROSITE" id="PS51296">
    <property type="entry name" value="RIESKE"/>
    <property type="match status" value="1"/>
</dbReference>
<dbReference type="WBParaSite" id="jg23227">
    <property type="protein sequence ID" value="jg23227"/>
    <property type="gene ID" value="jg23227"/>
</dbReference>
<dbReference type="InterPro" id="IPR036922">
    <property type="entry name" value="Rieske_2Fe-2S_sf"/>
</dbReference>
<evidence type="ECO:0000256" key="1">
    <source>
        <dbReference type="ARBA" id="ARBA00022714"/>
    </source>
</evidence>
<evidence type="ECO:0000313" key="6">
    <source>
        <dbReference type="Proteomes" id="UP000887574"/>
    </source>
</evidence>
<protein>
    <submittedName>
        <fullName evidence="7">Rieske domain-containing protein</fullName>
    </submittedName>
</protein>
<keyword evidence="2" id="KW-0479">Metal-binding</keyword>
<accession>A0A915DSM3</accession>
<organism evidence="6 7">
    <name type="scientific">Ditylenchus dipsaci</name>
    <dbReference type="NCBI Taxonomy" id="166011"/>
    <lineage>
        <taxon>Eukaryota</taxon>
        <taxon>Metazoa</taxon>
        <taxon>Ecdysozoa</taxon>
        <taxon>Nematoda</taxon>
        <taxon>Chromadorea</taxon>
        <taxon>Rhabditida</taxon>
        <taxon>Tylenchina</taxon>
        <taxon>Tylenchomorpha</taxon>
        <taxon>Sphaerularioidea</taxon>
        <taxon>Anguinidae</taxon>
        <taxon>Anguininae</taxon>
        <taxon>Ditylenchus</taxon>
    </lineage>
</organism>
<evidence type="ECO:0000313" key="7">
    <source>
        <dbReference type="WBParaSite" id="jg23227"/>
    </source>
</evidence>
<dbReference type="AlphaFoldDB" id="A0A915DSM3"/>
<dbReference type="GO" id="GO:0051537">
    <property type="term" value="F:2 iron, 2 sulfur cluster binding"/>
    <property type="evidence" value="ECO:0007669"/>
    <property type="project" value="UniProtKB-KW"/>
</dbReference>
<proteinExistence type="predicted"/>
<dbReference type="Proteomes" id="UP000887574">
    <property type="component" value="Unplaced"/>
</dbReference>
<sequence length="79" mass="8718">MREFMLDGFPVLIVRHKKFYAVGAICPGCNSRLEDGVLFANEGLIRCALHGSGYSFRSGNFKDGVGLDSIPFFLLVFVT</sequence>
<evidence type="ECO:0000256" key="3">
    <source>
        <dbReference type="ARBA" id="ARBA00023004"/>
    </source>
</evidence>